<protein>
    <recommendedName>
        <fullName evidence="2">Ubiquitin-like domain-containing protein</fullName>
    </recommendedName>
</protein>
<dbReference type="EMBL" id="JAAABM010000015">
    <property type="protein sequence ID" value="KAF7672752.1"/>
    <property type="molecule type" value="Genomic_DNA"/>
</dbReference>
<keyword evidence="1" id="KW-0175">Coiled coil</keyword>
<sequence>MAITFGSFGDIIAAVQVAYVLIEALNSQRGAKREFREVLLDLRLFHRYLEQLLSFWQTRREDPRLEGLFNVLQPSIFDAKGEISSFLEHMISRYGKSLLSNSKRNPKDVGKMLQWRMLEHDNVARLQDKLRKSKEIISMVQSQANMIMEEQDQLIVMERMDALADAEAETARQLNERIDDLEGKVEKQSEVLGLISRSIGSISSTIAPIANLVVDLPGMLAKIHAEQLSQRLMFFNLNPFAQNSAIVEDALGWKFSIPLELISSWNTLHSILIDRFSSRPGYDLVRDRRYAIRDDVSGLDIRQHKPLTYMLRPGQKVNMCMVYFTDNNDTLTCPRCKKSTLCANNLAFKCSDPRCEMEIQRIEEIHDNIEETQDDTTALNDKMNGDATQSKFRTAGNMTQPDFEDEFPAHLVTMPNIEESPEVFKRVRFLSRWEFRLESRGPLRYKTGQYNWWKARGPEAMPMKLALAAALRENLDDRIYAGAGPSRLARSMMIGLWFVGSTLQQSRPILVIYSMTKKARREAWKCSTGIDWIRANPSLIVLTSWNTVFYPSIKRCCKRKYGTRL</sequence>
<evidence type="ECO:0000313" key="4">
    <source>
        <dbReference type="Proteomes" id="UP000596902"/>
    </source>
</evidence>
<dbReference type="PANTHER" id="PTHR38886">
    <property type="entry name" value="SESA DOMAIN-CONTAINING PROTEIN"/>
    <property type="match status" value="1"/>
</dbReference>
<organism evidence="3 4">
    <name type="scientific">Alternaria burnsii</name>
    <dbReference type="NCBI Taxonomy" id="1187904"/>
    <lineage>
        <taxon>Eukaryota</taxon>
        <taxon>Fungi</taxon>
        <taxon>Dikarya</taxon>
        <taxon>Ascomycota</taxon>
        <taxon>Pezizomycotina</taxon>
        <taxon>Dothideomycetes</taxon>
        <taxon>Pleosporomycetidae</taxon>
        <taxon>Pleosporales</taxon>
        <taxon>Pleosporineae</taxon>
        <taxon>Pleosporaceae</taxon>
        <taxon>Alternaria</taxon>
        <taxon>Alternaria sect. Alternaria</taxon>
    </lineage>
</organism>
<name>A0A8H7EEA9_9PLEO</name>
<dbReference type="Proteomes" id="UP000596902">
    <property type="component" value="Unassembled WGS sequence"/>
</dbReference>
<keyword evidence="4" id="KW-1185">Reference proteome</keyword>
<dbReference type="PANTHER" id="PTHR38886:SF1">
    <property type="entry name" value="NACHT-NTPASE AND P-LOOP NTPASES N-TERMINAL DOMAIN-CONTAINING PROTEIN"/>
    <property type="match status" value="1"/>
</dbReference>
<dbReference type="AlphaFoldDB" id="A0A8H7EEA9"/>
<feature type="domain" description="Ubiquitin-like" evidence="2">
    <location>
        <begin position="242"/>
        <end position="322"/>
    </location>
</feature>
<evidence type="ECO:0000259" key="2">
    <source>
        <dbReference type="Pfam" id="PF22893"/>
    </source>
</evidence>
<evidence type="ECO:0000313" key="3">
    <source>
        <dbReference type="EMBL" id="KAF7672752.1"/>
    </source>
</evidence>
<gene>
    <name evidence="3" type="ORF">GT037_009253</name>
</gene>
<dbReference type="RefSeq" id="XP_038783102.1">
    <property type="nucleotide sequence ID" value="XM_038934300.1"/>
</dbReference>
<comment type="caution">
    <text evidence="3">The sequence shown here is derived from an EMBL/GenBank/DDBJ whole genome shotgun (WGS) entry which is preliminary data.</text>
</comment>
<dbReference type="InterPro" id="IPR054464">
    <property type="entry name" value="ULD_fung"/>
</dbReference>
<reference evidence="3" key="1">
    <citation type="submission" date="2020-01" db="EMBL/GenBank/DDBJ databases">
        <authorList>
            <person name="Feng Z.H.Z."/>
        </authorList>
    </citation>
    <scope>NUCLEOTIDE SEQUENCE</scope>
    <source>
        <strain evidence="3">CBS107.38</strain>
    </source>
</reference>
<proteinExistence type="predicted"/>
<reference evidence="3" key="2">
    <citation type="submission" date="2020-08" db="EMBL/GenBank/DDBJ databases">
        <title>Draft Genome Sequence of Cumin Blight Pathogen Alternaria burnsii.</title>
        <authorList>
            <person name="Feng Z."/>
        </authorList>
    </citation>
    <scope>NUCLEOTIDE SEQUENCE</scope>
    <source>
        <strain evidence="3">CBS107.38</strain>
    </source>
</reference>
<evidence type="ECO:0000256" key="1">
    <source>
        <dbReference type="SAM" id="Coils"/>
    </source>
</evidence>
<dbReference type="Pfam" id="PF22893">
    <property type="entry name" value="ULD_2"/>
    <property type="match status" value="1"/>
</dbReference>
<feature type="coiled-coil region" evidence="1">
    <location>
        <begin position="355"/>
        <end position="382"/>
    </location>
</feature>
<feature type="coiled-coil region" evidence="1">
    <location>
        <begin position="157"/>
        <end position="191"/>
    </location>
</feature>
<dbReference type="GeneID" id="62207478"/>
<accession>A0A8H7EEA9</accession>